<dbReference type="EMBL" id="CP053073">
    <property type="protein sequence ID" value="QJR13398.1"/>
    <property type="molecule type" value="Genomic_DNA"/>
</dbReference>
<dbReference type="InParanoid" id="A0A6M4H2U8"/>
<accession>A0A6M4H2U8</accession>
<keyword evidence="2" id="KW-1185">Reference proteome</keyword>
<evidence type="ECO:0000313" key="2">
    <source>
        <dbReference type="Proteomes" id="UP000503096"/>
    </source>
</evidence>
<dbReference type="AlphaFoldDB" id="A0A6M4H2U8"/>
<proteinExistence type="predicted"/>
<dbReference type="RefSeq" id="WP_171159902.1">
    <property type="nucleotide sequence ID" value="NZ_CP053073.1"/>
</dbReference>
<name>A0A6M4H2U8_9PROT</name>
<dbReference type="Proteomes" id="UP000503096">
    <property type="component" value="Chromosome"/>
</dbReference>
<organism evidence="1 2">
    <name type="scientific">Usitatibacter palustris</name>
    <dbReference type="NCBI Taxonomy" id="2732487"/>
    <lineage>
        <taxon>Bacteria</taxon>
        <taxon>Pseudomonadati</taxon>
        <taxon>Pseudomonadota</taxon>
        <taxon>Betaproteobacteria</taxon>
        <taxon>Nitrosomonadales</taxon>
        <taxon>Usitatibacteraceae</taxon>
        <taxon>Usitatibacter</taxon>
    </lineage>
</organism>
<protein>
    <submittedName>
        <fullName evidence="1">Uncharacterized protein</fullName>
    </submittedName>
</protein>
<sequence>MDADKTLKDPFIQIVDDHIASGDPPETQAAYDKLIAKERSPSQAKNLIARVIQKEMQEMMASGGSFDVARYKAGLDKLLASQE</sequence>
<evidence type="ECO:0000313" key="1">
    <source>
        <dbReference type="EMBL" id="QJR13398.1"/>
    </source>
</evidence>
<dbReference type="KEGG" id="upl:DSM104440_00181"/>
<gene>
    <name evidence="1" type="ORF">DSM104440_00181</name>
</gene>
<reference evidence="1 2" key="1">
    <citation type="submission" date="2020-04" db="EMBL/GenBank/DDBJ databases">
        <title>Usitatibacter rugosus gen. nov., sp. nov. and Usitatibacter palustris sp. nov., novel members of Usitatibacteraceae fam. nov. within the order Nitrosomonadales isolated from soil.</title>
        <authorList>
            <person name="Huber K.J."/>
            <person name="Neumann-Schaal M."/>
            <person name="Geppert A."/>
            <person name="Luckner M."/>
            <person name="Wanner G."/>
            <person name="Overmann J."/>
        </authorList>
    </citation>
    <scope>NUCLEOTIDE SEQUENCE [LARGE SCALE GENOMIC DNA]</scope>
    <source>
        <strain evidence="1 2">Swamp67</strain>
    </source>
</reference>